<dbReference type="RefSeq" id="WP_238847055.1">
    <property type="nucleotide sequence ID" value="NZ_CP046172.1"/>
</dbReference>
<dbReference type="SUPFAM" id="SSF51679">
    <property type="entry name" value="Bacterial luciferase-like"/>
    <property type="match status" value="1"/>
</dbReference>
<dbReference type="InterPro" id="IPR011251">
    <property type="entry name" value="Luciferase-like_dom"/>
</dbReference>
<dbReference type="KEGG" id="nah:F5544_02360"/>
<reference evidence="2 3" key="1">
    <citation type="journal article" date="2019" name="ACS Chem. Biol.">
        <title>Identification and Mobilization of a Cryptic Antibiotic Biosynthesis Gene Locus from a Human-Pathogenic Nocardia Isolate.</title>
        <authorList>
            <person name="Herisse M."/>
            <person name="Ishida K."/>
            <person name="Porter J.L."/>
            <person name="Howden B."/>
            <person name="Hertweck C."/>
            <person name="Stinear T.P."/>
            <person name="Pidot S.J."/>
        </authorList>
    </citation>
    <scope>NUCLEOTIDE SEQUENCE [LARGE SCALE GENOMIC DNA]</scope>
    <source>
        <strain evidence="2 3">AUSMDU00012717</strain>
    </source>
</reference>
<dbReference type="CDD" id="cd01097">
    <property type="entry name" value="Tetrahydromethanopterin_reductase"/>
    <property type="match status" value="1"/>
</dbReference>
<sequence>MSMRFGIVIVPRSGPEWVRDTRAAEHQGYHTILLPDTLHTPSPLPCLAAAAAATTAIRLRPNVLAAPFRNVAGTVREVAALQLLSSGRFELGIGVGRPDAAAETEKLGRPWGTAAERRTLLIETVAAVRASVEPPPPVVIAASGPKMLAAAATVADRIMLAAGPEATEQNLADMVRIARDHTDRDIRFTRQLVGIGDQLPYWTANRFGHTPAGLRAAGAVGLLPSDPADAIEILEFHRDKYAIDELLVPAELSPAFAPILDHFR</sequence>
<dbReference type="Proteomes" id="UP000503540">
    <property type="component" value="Chromosome"/>
</dbReference>
<dbReference type="Gene3D" id="3.20.20.30">
    <property type="entry name" value="Luciferase-like domain"/>
    <property type="match status" value="1"/>
</dbReference>
<dbReference type="AlphaFoldDB" id="A0A6G9Y5B3"/>
<dbReference type="GO" id="GO:0016705">
    <property type="term" value="F:oxidoreductase activity, acting on paired donors, with incorporation or reduction of molecular oxygen"/>
    <property type="evidence" value="ECO:0007669"/>
    <property type="project" value="InterPro"/>
</dbReference>
<dbReference type="InterPro" id="IPR050564">
    <property type="entry name" value="F420-G6PD/mer"/>
</dbReference>
<dbReference type="Pfam" id="PF00296">
    <property type="entry name" value="Bac_luciferase"/>
    <property type="match status" value="1"/>
</dbReference>
<protein>
    <submittedName>
        <fullName evidence="2">LLM class flavin-dependent oxidoreductase</fullName>
    </submittedName>
</protein>
<gene>
    <name evidence="2" type="ORF">F5544_02360</name>
</gene>
<proteinExistence type="predicted"/>
<dbReference type="PANTHER" id="PTHR43244">
    <property type="match status" value="1"/>
</dbReference>
<feature type="domain" description="Luciferase-like" evidence="1">
    <location>
        <begin position="16"/>
        <end position="189"/>
    </location>
</feature>
<organism evidence="2 3">
    <name type="scientific">Nocardia arthritidis</name>
    <dbReference type="NCBI Taxonomy" id="228602"/>
    <lineage>
        <taxon>Bacteria</taxon>
        <taxon>Bacillati</taxon>
        <taxon>Actinomycetota</taxon>
        <taxon>Actinomycetes</taxon>
        <taxon>Mycobacteriales</taxon>
        <taxon>Nocardiaceae</taxon>
        <taxon>Nocardia</taxon>
    </lineage>
</organism>
<dbReference type="PANTHER" id="PTHR43244:SF2">
    <property type="entry name" value="CONSERVED HYPOTHETICAL ALANINE AND PROLINE-RICH PROTEIN"/>
    <property type="match status" value="1"/>
</dbReference>
<dbReference type="EMBL" id="CP046172">
    <property type="protein sequence ID" value="QIS08392.1"/>
    <property type="molecule type" value="Genomic_DNA"/>
</dbReference>
<accession>A0A6G9Y5B3</accession>
<name>A0A6G9Y5B3_9NOCA</name>
<evidence type="ECO:0000313" key="3">
    <source>
        <dbReference type="Proteomes" id="UP000503540"/>
    </source>
</evidence>
<evidence type="ECO:0000313" key="2">
    <source>
        <dbReference type="EMBL" id="QIS08392.1"/>
    </source>
</evidence>
<evidence type="ECO:0000259" key="1">
    <source>
        <dbReference type="Pfam" id="PF00296"/>
    </source>
</evidence>
<dbReference type="InterPro" id="IPR036661">
    <property type="entry name" value="Luciferase-like_sf"/>
</dbReference>
<keyword evidence="3" id="KW-1185">Reference proteome</keyword>